<protein>
    <submittedName>
        <fullName evidence="2">Uncharacterized protein</fullName>
    </submittedName>
</protein>
<evidence type="ECO:0000256" key="1">
    <source>
        <dbReference type="SAM" id="MobiDB-lite"/>
    </source>
</evidence>
<feature type="region of interest" description="Disordered" evidence="1">
    <location>
        <begin position="68"/>
        <end position="98"/>
    </location>
</feature>
<keyword evidence="3" id="KW-1185">Reference proteome</keyword>
<gene>
    <name evidence="2" type="ORF">EYC80_005013</name>
</gene>
<evidence type="ECO:0000313" key="3">
    <source>
        <dbReference type="Proteomes" id="UP000326757"/>
    </source>
</evidence>
<organism evidence="2 3">
    <name type="scientific">Monilinia laxa</name>
    <name type="common">Brown rot fungus</name>
    <name type="synonym">Sclerotinia laxa</name>
    <dbReference type="NCBI Taxonomy" id="61186"/>
    <lineage>
        <taxon>Eukaryota</taxon>
        <taxon>Fungi</taxon>
        <taxon>Dikarya</taxon>
        <taxon>Ascomycota</taxon>
        <taxon>Pezizomycotina</taxon>
        <taxon>Leotiomycetes</taxon>
        <taxon>Helotiales</taxon>
        <taxon>Sclerotiniaceae</taxon>
        <taxon>Monilinia</taxon>
    </lineage>
</organism>
<evidence type="ECO:0000313" key="2">
    <source>
        <dbReference type="EMBL" id="KAB8303617.1"/>
    </source>
</evidence>
<sequence length="98" mass="10939">MHTYRGGVRFPDDSSIPFHSFAIPSAQINTLIATNDSGRRHCLITIHTPTEFLALSFFFIYINPVPSADTPAPRISIQSTSYPNKPKQKKTSFESSPK</sequence>
<comment type="caution">
    <text evidence="2">The sequence shown here is derived from an EMBL/GenBank/DDBJ whole genome shotgun (WGS) entry which is preliminary data.</text>
</comment>
<name>A0A5N6KIV9_MONLA</name>
<proteinExistence type="predicted"/>
<dbReference type="Proteomes" id="UP000326757">
    <property type="component" value="Unassembled WGS sequence"/>
</dbReference>
<dbReference type="AlphaFoldDB" id="A0A5N6KIV9"/>
<dbReference type="EMBL" id="VIGI01000002">
    <property type="protein sequence ID" value="KAB8303617.1"/>
    <property type="molecule type" value="Genomic_DNA"/>
</dbReference>
<reference evidence="2 3" key="1">
    <citation type="submission" date="2019-06" db="EMBL/GenBank/DDBJ databases">
        <title>Genome Sequence of the Brown Rot Fungal Pathogen Monilinia laxa.</title>
        <authorList>
            <person name="De Miccolis Angelini R.M."/>
            <person name="Landi L."/>
            <person name="Abate D."/>
            <person name="Pollastro S."/>
            <person name="Romanazzi G."/>
            <person name="Faretra F."/>
        </authorList>
    </citation>
    <scope>NUCLEOTIDE SEQUENCE [LARGE SCALE GENOMIC DNA]</scope>
    <source>
        <strain evidence="2 3">Mlax316</strain>
    </source>
</reference>
<accession>A0A5N6KIV9</accession>